<protein>
    <recommendedName>
        <fullName evidence="3">DUF3139 domain-containing protein</fullName>
    </recommendedName>
</protein>
<dbReference type="EMBL" id="JAUSUA010000006">
    <property type="protein sequence ID" value="MDQ0208670.1"/>
    <property type="molecule type" value="Genomic_DNA"/>
</dbReference>
<name>A0ABT9YLD6_9BACI</name>
<keyword evidence="2" id="KW-1185">Reference proteome</keyword>
<accession>A0ABT9YLD6</accession>
<evidence type="ECO:0000313" key="2">
    <source>
        <dbReference type="Proteomes" id="UP001225034"/>
    </source>
</evidence>
<gene>
    <name evidence="1" type="ORF">J2S05_003482</name>
</gene>
<evidence type="ECO:0008006" key="3">
    <source>
        <dbReference type="Google" id="ProtNLM"/>
    </source>
</evidence>
<comment type="caution">
    <text evidence="1">The sequence shown here is derived from an EMBL/GenBank/DDBJ whole genome shotgun (WGS) entry which is preliminary data.</text>
</comment>
<sequence length="85" mass="9821">MMKSGLILSLILLIIALVDFKKGIDRDDKTHKLILNHLGLQKGQYSIHSFGDNPNEFLITSSKTMYIIRFDNYKKPSRIVRTEVK</sequence>
<dbReference type="RefSeq" id="WP_306984903.1">
    <property type="nucleotide sequence ID" value="NZ_JAUSUA010000006.1"/>
</dbReference>
<organism evidence="1 2">
    <name type="scientific">Alkalicoccobacillus murimartini</name>
    <dbReference type="NCBI Taxonomy" id="171685"/>
    <lineage>
        <taxon>Bacteria</taxon>
        <taxon>Bacillati</taxon>
        <taxon>Bacillota</taxon>
        <taxon>Bacilli</taxon>
        <taxon>Bacillales</taxon>
        <taxon>Bacillaceae</taxon>
        <taxon>Alkalicoccobacillus</taxon>
    </lineage>
</organism>
<proteinExistence type="predicted"/>
<reference evidence="1 2" key="1">
    <citation type="submission" date="2023-07" db="EMBL/GenBank/DDBJ databases">
        <title>Genomic Encyclopedia of Type Strains, Phase IV (KMG-IV): sequencing the most valuable type-strain genomes for metagenomic binning, comparative biology and taxonomic classification.</title>
        <authorList>
            <person name="Goeker M."/>
        </authorList>
    </citation>
    <scope>NUCLEOTIDE SEQUENCE [LARGE SCALE GENOMIC DNA]</scope>
    <source>
        <strain evidence="1 2">DSM 19154</strain>
    </source>
</reference>
<dbReference type="Proteomes" id="UP001225034">
    <property type="component" value="Unassembled WGS sequence"/>
</dbReference>
<evidence type="ECO:0000313" key="1">
    <source>
        <dbReference type="EMBL" id="MDQ0208670.1"/>
    </source>
</evidence>